<proteinExistence type="predicted"/>
<evidence type="ECO:0000313" key="1">
    <source>
        <dbReference type="EMBL" id="KKL57854.1"/>
    </source>
</evidence>
<sequence length="171" mass="17818">MAGVTAFSWYKTRPSAGPMVIGYPEAAAQSATLKGDPVKLDTAGRVLLAVDTEGSSTPDRAGFFGFAAQDMSGTTDAIARVLIPTPLDLFAVSASAAGATRTVTRSDVGLRCSWIRSTVTDETTKSVLDTSDTTAAQLHFEIIDTLDAVGVVDGRYLARVSSVAWGIARAT</sequence>
<gene>
    <name evidence="1" type="ORF">LCGC14_2231270</name>
</gene>
<comment type="caution">
    <text evidence="1">The sequence shown here is derived from an EMBL/GenBank/DDBJ whole genome shotgun (WGS) entry which is preliminary data.</text>
</comment>
<accession>A0A0F9D8G3</accession>
<dbReference type="EMBL" id="LAZR01030022">
    <property type="protein sequence ID" value="KKL57854.1"/>
    <property type="molecule type" value="Genomic_DNA"/>
</dbReference>
<dbReference type="AlphaFoldDB" id="A0A0F9D8G3"/>
<organism evidence="1">
    <name type="scientific">marine sediment metagenome</name>
    <dbReference type="NCBI Taxonomy" id="412755"/>
    <lineage>
        <taxon>unclassified sequences</taxon>
        <taxon>metagenomes</taxon>
        <taxon>ecological metagenomes</taxon>
    </lineage>
</organism>
<name>A0A0F9D8G3_9ZZZZ</name>
<protein>
    <submittedName>
        <fullName evidence="1">Uncharacterized protein</fullName>
    </submittedName>
</protein>
<reference evidence="1" key="1">
    <citation type="journal article" date="2015" name="Nature">
        <title>Complex archaea that bridge the gap between prokaryotes and eukaryotes.</title>
        <authorList>
            <person name="Spang A."/>
            <person name="Saw J.H."/>
            <person name="Jorgensen S.L."/>
            <person name="Zaremba-Niedzwiedzka K."/>
            <person name="Martijn J."/>
            <person name="Lind A.E."/>
            <person name="van Eijk R."/>
            <person name="Schleper C."/>
            <person name="Guy L."/>
            <person name="Ettema T.J."/>
        </authorList>
    </citation>
    <scope>NUCLEOTIDE SEQUENCE</scope>
</reference>